<organism evidence="4 5">
    <name type="scientific">Microbacterium awajiense</name>
    <dbReference type="NCBI Taxonomy" id="415214"/>
    <lineage>
        <taxon>Bacteria</taxon>
        <taxon>Bacillati</taxon>
        <taxon>Actinomycetota</taxon>
        <taxon>Actinomycetes</taxon>
        <taxon>Micrococcales</taxon>
        <taxon>Microbacteriaceae</taxon>
        <taxon>Microbacterium</taxon>
    </lineage>
</organism>
<name>A0ABP7A911_9MICO</name>
<dbReference type="Gene3D" id="3.40.630.30">
    <property type="match status" value="1"/>
</dbReference>
<dbReference type="SUPFAM" id="SSF55729">
    <property type="entry name" value="Acyl-CoA N-acyltransferases (Nat)"/>
    <property type="match status" value="1"/>
</dbReference>
<evidence type="ECO:0000259" key="3">
    <source>
        <dbReference type="PROSITE" id="PS51186"/>
    </source>
</evidence>
<dbReference type="RefSeq" id="WP_344736515.1">
    <property type="nucleotide sequence ID" value="NZ_BAAAYU010000001.1"/>
</dbReference>
<dbReference type="InterPro" id="IPR051016">
    <property type="entry name" value="Diverse_Substrate_AcTransf"/>
</dbReference>
<dbReference type="EMBL" id="BAAAYU010000001">
    <property type="protein sequence ID" value="GAA3627428.1"/>
    <property type="molecule type" value="Genomic_DNA"/>
</dbReference>
<dbReference type="InterPro" id="IPR016181">
    <property type="entry name" value="Acyl_CoA_acyltransferase"/>
</dbReference>
<dbReference type="Proteomes" id="UP001501697">
    <property type="component" value="Unassembled WGS sequence"/>
</dbReference>
<sequence>MATISPVTADDREEWMPLWRGYLEFYETVIPDAVTDRTFARIVADDSIHGALARDADGRAIGLVHWLFHPATWSIGPYCYLEDLFVAPRARRSGVGEALIAHVRARAVVRGASKVYWLTHHDNATARALYDRVATNSGSRHYEISLD</sequence>
<gene>
    <name evidence="4" type="ORF">GCM10022200_07330</name>
</gene>
<dbReference type="PROSITE" id="PS51186">
    <property type="entry name" value="GNAT"/>
    <property type="match status" value="1"/>
</dbReference>
<dbReference type="PANTHER" id="PTHR10545:SF42">
    <property type="entry name" value="ACETYLTRANSFERASE"/>
    <property type="match status" value="1"/>
</dbReference>
<proteinExistence type="predicted"/>
<accession>A0ABP7A911</accession>
<keyword evidence="1" id="KW-0808">Transferase</keyword>
<dbReference type="PANTHER" id="PTHR10545">
    <property type="entry name" value="DIAMINE N-ACETYLTRANSFERASE"/>
    <property type="match status" value="1"/>
</dbReference>
<keyword evidence="2" id="KW-0012">Acyltransferase</keyword>
<feature type="domain" description="N-acetyltransferase" evidence="3">
    <location>
        <begin position="2"/>
        <end position="147"/>
    </location>
</feature>
<dbReference type="CDD" id="cd04301">
    <property type="entry name" value="NAT_SF"/>
    <property type="match status" value="1"/>
</dbReference>
<evidence type="ECO:0000256" key="2">
    <source>
        <dbReference type="ARBA" id="ARBA00023315"/>
    </source>
</evidence>
<evidence type="ECO:0000313" key="5">
    <source>
        <dbReference type="Proteomes" id="UP001501697"/>
    </source>
</evidence>
<evidence type="ECO:0000256" key="1">
    <source>
        <dbReference type="ARBA" id="ARBA00022679"/>
    </source>
</evidence>
<comment type="caution">
    <text evidence="4">The sequence shown here is derived from an EMBL/GenBank/DDBJ whole genome shotgun (WGS) entry which is preliminary data.</text>
</comment>
<reference evidence="5" key="1">
    <citation type="journal article" date="2019" name="Int. J. Syst. Evol. Microbiol.">
        <title>The Global Catalogue of Microorganisms (GCM) 10K type strain sequencing project: providing services to taxonomists for standard genome sequencing and annotation.</title>
        <authorList>
            <consortium name="The Broad Institute Genomics Platform"/>
            <consortium name="The Broad Institute Genome Sequencing Center for Infectious Disease"/>
            <person name="Wu L."/>
            <person name="Ma J."/>
        </authorList>
    </citation>
    <scope>NUCLEOTIDE SEQUENCE [LARGE SCALE GENOMIC DNA]</scope>
    <source>
        <strain evidence="5">JCM 16544</strain>
    </source>
</reference>
<keyword evidence="5" id="KW-1185">Reference proteome</keyword>
<dbReference type="Pfam" id="PF00583">
    <property type="entry name" value="Acetyltransf_1"/>
    <property type="match status" value="1"/>
</dbReference>
<evidence type="ECO:0000313" key="4">
    <source>
        <dbReference type="EMBL" id="GAA3627428.1"/>
    </source>
</evidence>
<dbReference type="InterPro" id="IPR000182">
    <property type="entry name" value="GNAT_dom"/>
</dbReference>
<protein>
    <submittedName>
        <fullName evidence="4">GNAT family N-acetyltransferase</fullName>
    </submittedName>
</protein>